<keyword evidence="4" id="KW-1185">Reference proteome</keyword>
<organism evidence="3 4">
    <name type="scientific">Anaeromicropila herbilytica</name>
    <dbReference type="NCBI Taxonomy" id="2785025"/>
    <lineage>
        <taxon>Bacteria</taxon>
        <taxon>Bacillati</taxon>
        <taxon>Bacillota</taxon>
        <taxon>Clostridia</taxon>
        <taxon>Lachnospirales</taxon>
        <taxon>Lachnospiraceae</taxon>
        <taxon>Anaeromicropila</taxon>
    </lineage>
</organism>
<evidence type="ECO:0000259" key="2">
    <source>
        <dbReference type="Pfam" id="PF04151"/>
    </source>
</evidence>
<dbReference type="Proteomes" id="UP000595897">
    <property type="component" value="Chromosome"/>
</dbReference>
<gene>
    <name evidence="3" type="ORF">bsdtb5_33310</name>
</gene>
<feature type="chain" id="PRO_5033052682" description="Peptidase C-terminal archaeal/bacterial domain-containing protein" evidence="1">
    <location>
        <begin position="28"/>
        <end position="455"/>
    </location>
</feature>
<sequence length="455" mass="50817">MKKGIKKLLIITMVSVMCVMPQNSVFAATITVKGTTQTVDTIPTTPAEDVAKYESLDSYKAYQFDLASDTKEVVVPIKINSKGATYFLAYNNALESMVQSLNSALKDDSSDLRDLVGEDLSSDEDYYDDEDYDDEDYDESDYDNFNYDIIDMLDEYKALYSKAPQNNINFKLYKDAACSDSNLVSEDLGVPLYGFYLTSFKVPAAGTYYMKLSMKDYAGAEKLLYNLYTLSFSGEDRALKTNDQVMVSAIDNSPIYYKVTPAKDGLLTIDVTDATDYSMKEAKLTLCDANKKVISNTYDMKKKEDGVAFAVTKGDYYISLAATATKDTKPSLYTISTYYNNITKKSGSDRSSAKKIYLGKEVNGLQALNENKADWYQIKTSKQKKLKIELSNIMTSGNLKVTLYDKNNKAITCTTSKKSSQLTYTTKSKLAKGTYYIKIEKSTEATSGSYTLLVK</sequence>
<dbReference type="InterPro" id="IPR007280">
    <property type="entry name" value="Peptidase_C_arc/bac"/>
</dbReference>
<reference evidence="3 4" key="1">
    <citation type="submission" date="2020-11" db="EMBL/GenBank/DDBJ databases">
        <title>Draft genome sequencing of a Lachnospiraceae strain isolated from anoxic soil subjected to BSD treatment.</title>
        <authorList>
            <person name="Uek A."/>
            <person name="Tonouchi A."/>
        </authorList>
    </citation>
    <scope>NUCLEOTIDE SEQUENCE [LARGE SCALE GENOMIC DNA]</scope>
    <source>
        <strain evidence="3 4">TB5</strain>
    </source>
</reference>
<accession>A0A7R7ENB9</accession>
<dbReference type="EMBL" id="AP024169">
    <property type="protein sequence ID" value="BCN32036.1"/>
    <property type="molecule type" value="Genomic_DNA"/>
</dbReference>
<dbReference type="AlphaFoldDB" id="A0A7R7ENB9"/>
<evidence type="ECO:0000313" key="4">
    <source>
        <dbReference type="Proteomes" id="UP000595897"/>
    </source>
</evidence>
<name>A0A7R7ENB9_9FIRM</name>
<protein>
    <recommendedName>
        <fullName evidence="2">Peptidase C-terminal archaeal/bacterial domain-containing protein</fullName>
    </recommendedName>
</protein>
<dbReference type="RefSeq" id="WP_271713119.1">
    <property type="nucleotide sequence ID" value="NZ_AP024169.1"/>
</dbReference>
<dbReference type="Pfam" id="PF04151">
    <property type="entry name" value="PPC"/>
    <property type="match status" value="1"/>
</dbReference>
<keyword evidence="1" id="KW-0732">Signal</keyword>
<dbReference type="SUPFAM" id="SSF89260">
    <property type="entry name" value="Collagen-binding domain"/>
    <property type="match status" value="1"/>
</dbReference>
<feature type="signal peptide" evidence="1">
    <location>
        <begin position="1"/>
        <end position="27"/>
    </location>
</feature>
<evidence type="ECO:0000313" key="3">
    <source>
        <dbReference type="EMBL" id="BCN32036.1"/>
    </source>
</evidence>
<dbReference type="Gene3D" id="2.60.120.380">
    <property type="match status" value="2"/>
</dbReference>
<evidence type="ECO:0000256" key="1">
    <source>
        <dbReference type="SAM" id="SignalP"/>
    </source>
</evidence>
<dbReference type="KEGG" id="ahb:bsdtb5_33310"/>
<proteinExistence type="predicted"/>
<feature type="domain" description="Peptidase C-terminal archaeal/bacterial" evidence="2">
    <location>
        <begin position="373"/>
        <end position="440"/>
    </location>
</feature>